<protein>
    <submittedName>
        <fullName evidence="5">Adenylate kinase isoenzyme 1</fullName>
    </submittedName>
</protein>
<dbReference type="InterPro" id="IPR000850">
    <property type="entry name" value="Adenylat/UMP-CMP_kin"/>
</dbReference>
<dbReference type="Pfam" id="PF00406">
    <property type="entry name" value="ADK"/>
    <property type="match status" value="1"/>
</dbReference>
<dbReference type="Gene3D" id="3.40.50.300">
    <property type="entry name" value="P-loop containing nucleotide triphosphate hydrolases"/>
    <property type="match status" value="1"/>
</dbReference>
<dbReference type="OrthoDB" id="442176at2759"/>
<sequence length="213" mass="24397">MAFSETEDLKPKNVDLQPLRNMRQPVIFVVGGPGTGKATQCKKLAEEFNFHHLSMGQAIKDRFKKAQTPQANVLQALSDNGGIISLDEVMEILELEMLRLLGREAKPFIVHGFPRYIFQAIQYERDIGFPRTVILLDADSRVMRERLKERGNKGSRRADDKAAPIEERLNQHDSTIQEVIDYYEPHNKLYVVNANNSVDQVYKDMAQLVELWA</sequence>
<dbReference type="InterPro" id="IPR027417">
    <property type="entry name" value="P-loop_NTPase"/>
</dbReference>
<dbReference type="SUPFAM" id="SSF52540">
    <property type="entry name" value="P-loop containing nucleoside triphosphate hydrolases"/>
    <property type="match status" value="1"/>
</dbReference>
<dbReference type="PANTHER" id="PTHR23359">
    <property type="entry name" value="NUCLEOTIDE KINASE"/>
    <property type="match status" value="1"/>
</dbReference>
<evidence type="ECO:0000256" key="3">
    <source>
        <dbReference type="ARBA" id="ARBA00022777"/>
    </source>
</evidence>
<accession>A0A1W0WPY2</accession>
<dbReference type="CDD" id="cd01428">
    <property type="entry name" value="ADK"/>
    <property type="match status" value="1"/>
</dbReference>
<dbReference type="PRINTS" id="PR00094">
    <property type="entry name" value="ADENYLTKNASE"/>
</dbReference>
<dbReference type="GO" id="GO:0006139">
    <property type="term" value="P:nucleobase-containing compound metabolic process"/>
    <property type="evidence" value="ECO:0007669"/>
    <property type="project" value="InterPro"/>
</dbReference>
<organism evidence="5 6">
    <name type="scientific">Hypsibius exemplaris</name>
    <name type="common">Freshwater tardigrade</name>
    <dbReference type="NCBI Taxonomy" id="2072580"/>
    <lineage>
        <taxon>Eukaryota</taxon>
        <taxon>Metazoa</taxon>
        <taxon>Ecdysozoa</taxon>
        <taxon>Tardigrada</taxon>
        <taxon>Eutardigrada</taxon>
        <taxon>Parachela</taxon>
        <taxon>Hypsibioidea</taxon>
        <taxon>Hypsibiidae</taxon>
        <taxon>Hypsibius</taxon>
    </lineage>
</organism>
<keyword evidence="1 4" id="KW-0808">Transferase</keyword>
<name>A0A1W0WPY2_HYPEX</name>
<dbReference type="AlphaFoldDB" id="A0A1W0WPY2"/>
<evidence type="ECO:0000313" key="6">
    <source>
        <dbReference type="Proteomes" id="UP000192578"/>
    </source>
</evidence>
<evidence type="ECO:0000256" key="2">
    <source>
        <dbReference type="ARBA" id="ARBA00022741"/>
    </source>
</evidence>
<dbReference type="GO" id="GO:0005524">
    <property type="term" value="F:ATP binding"/>
    <property type="evidence" value="ECO:0007669"/>
    <property type="project" value="InterPro"/>
</dbReference>
<keyword evidence="6" id="KW-1185">Reference proteome</keyword>
<reference evidence="6" key="1">
    <citation type="submission" date="2017-01" db="EMBL/GenBank/DDBJ databases">
        <title>Comparative genomics of anhydrobiosis in the tardigrade Hypsibius dujardini.</title>
        <authorList>
            <person name="Yoshida Y."/>
            <person name="Koutsovoulos G."/>
            <person name="Laetsch D."/>
            <person name="Stevens L."/>
            <person name="Kumar S."/>
            <person name="Horikawa D."/>
            <person name="Ishino K."/>
            <person name="Komine S."/>
            <person name="Tomita M."/>
            <person name="Blaxter M."/>
            <person name="Arakawa K."/>
        </authorList>
    </citation>
    <scope>NUCLEOTIDE SEQUENCE [LARGE SCALE GENOMIC DNA]</scope>
    <source>
        <strain evidence="6">Z151</strain>
    </source>
</reference>
<gene>
    <name evidence="5" type="ORF">BV898_08669</name>
</gene>
<dbReference type="EMBL" id="MTYJ01000063">
    <property type="protein sequence ID" value="OQV17271.1"/>
    <property type="molecule type" value="Genomic_DNA"/>
</dbReference>
<evidence type="ECO:0000256" key="4">
    <source>
        <dbReference type="RuleBase" id="RU003330"/>
    </source>
</evidence>
<dbReference type="GO" id="GO:0019205">
    <property type="term" value="F:nucleobase-containing compound kinase activity"/>
    <property type="evidence" value="ECO:0007669"/>
    <property type="project" value="InterPro"/>
</dbReference>
<comment type="caution">
    <text evidence="5">The sequence shown here is derived from an EMBL/GenBank/DDBJ whole genome shotgun (WGS) entry which is preliminary data.</text>
</comment>
<evidence type="ECO:0000256" key="1">
    <source>
        <dbReference type="ARBA" id="ARBA00022679"/>
    </source>
</evidence>
<comment type="similarity">
    <text evidence="4">Belongs to the adenylate kinase family.</text>
</comment>
<keyword evidence="3 4" id="KW-0418">Kinase</keyword>
<proteinExistence type="inferred from homology"/>
<dbReference type="Proteomes" id="UP000192578">
    <property type="component" value="Unassembled WGS sequence"/>
</dbReference>
<keyword evidence="2" id="KW-0547">Nucleotide-binding</keyword>
<dbReference type="HAMAP" id="MF_00235">
    <property type="entry name" value="Adenylate_kinase_Adk"/>
    <property type="match status" value="1"/>
</dbReference>
<evidence type="ECO:0000313" key="5">
    <source>
        <dbReference type="EMBL" id="OQV17271.1"/>
    </source>
</evidence>